<dbReference type="InterPro" id="IPR011010">
    <property type="entry name" value="DNA_brk_join_enz"/>
</dbReference>
<organism evidence="7 8">
    <name type="scientific">Mammaliicoccus fleurettii</name>
    <dbReference type="NCBI Taxonomy" id="150056"/>
    <lineage>
        <taxon>Bacteria</taxon>
        <taxon>Bacillati</taxon>
        <taxon>Bacillota</taxon>
        <taxon>Bacilli</taxon>
        <taxon>Bacillales</taxon>
        <taxon>Staphylococcaceae</taxon>
        <taxon>Mammaliicoccus</taxon>
    </lineage>
</organism>
<dbReference type="PROSITE" id="PS51900">
    <property type="entry name" value="CB"/>
    <property type="match status" value="1"/>
</dbReference>
<dbReference type="SUPFAM" id="SSF56349">
    <property type="entry name" value="DNA breaking-rejoining enzymes"/>
    <property type="match status" value="1"/>
</dbReference>
<keyword evidence="2" id="KW-0233">DNA recombination</keyword>
<keyword evidence="1 3" id="KW-0238">DNA-binding</keyword>
<dbReference type="PANTHER" id="PTHR30349:SF64">
    <property type="entry name" value="PROPHAGE INTEGRASE INTD-RELATED"/>
    <property type="match status" value="1"/>
</dbReference>
<dbReference type="RefSeq" id="WP_203153691.1">
    <property type="nucleotide sequence ID" value="NZ_JAEPSA010000006.1"/>
</dbReference>
<feature type="coiled-coil region" evidence="4">
    <location>
        <begin position="636"/>
        <end position="663"/>
    </location>
</feature>
<evidence type="ECO:0000256" key="2">
    <source>
        <dbReference type="ARBA" id="ARBA00023172"/>
    </source>
</evidence>
<dbReference type="InterPro" id="IPR044068">
    <property type="entry name" value="CB"/>
</dbReference>
<evidence type="ECO:0000313" key="8">
    <source>
        <dbReference type="Proteomes" id="UP000681586"/>
    </source>
</evidence>
<dbReference type="InterPro" id="IPR013762">
    <property type="entry name" value="Integrase-like_cat_sf"/>
</dbReference>
<evidence type="ECO:0000256" key="3">
    <source>
        <dbReference type="PROSITE-ProRule" id="PRU01248"/>
    </source>
</evidence>
<evidence type="ECO:0000259" key="5">
    <source>
        <dbReference type="PROSITE" id="PS51898"/>
    </source>
</evidence>
<evidence type="ECO:0000256" key="1">
    <source>
        <dbReference type="ARBA" id="ARBA00023125"/>
    </source>
</evidence>
<comment type="caution">
    <text evidence="7">The sequence shown here is derived from an EMBL/GenBank/DDBJ whole genome shotgun (WGS) entry which is preliminary data.</text>
</comment>
<evidence type="ECO:0000313" key="7">
    <source>
        <dbReference type="EMBL" id="MBS3696748.1"/>
    </source>
</evidence>
<dbReference type="Proteomes" id="UP000681586">
    <property type="component" value="Unassembled WGS sequence"/>
</dbReference>
<sequence length="698" mass="82469">MAFFNSAYTIEHYEEKLKTILSTYNRKIINPDGSVQNDEISDDYLLRNDDWSFSFFYELPQFKDDLDRYQQNKKHHRYTIDFKSSNYTINLELKCLYKMRLFQGEWSIYSAFQKHTHRYRIIEFMRIYYPNYNSLLEIDIDKAEIQYMNWLKNQGVSIIETINRKYGRPPYKQKTRAARYLRTIYNSLTEYVDNRNHWEKDQWKITYFHDKYDFDFNKSSCHGMIKFNEIKNEKLKNVLKNYIKDRILGKRHMSWGTAVGYARDISCLFNIVSPTGHEKNPLRNMSRIDILNYIEFVSKSSNWKNSRTMNNHLHKSLGHIKTFLEDLQVLDYNIAPQKSVSQIIHSDDFPKYQGSRVVTCIPDNVLKQLFDNIQHLKAEVIPIIWISFKTGLRISDTLSLKEDCLTYIQDKPYIETSISKTKIDNHKIPIDAHLEEIIEFLINKTKIETNEDNNPHRYLFARLSGPRKGRPFRQSYVTEELNALAIAKNIRDKQGNIYRFRMHEFRHTYAVKLLNNGADIVTVQELLAHASPEMTMVYAKLLDETKRKEFEKVIATGTFEFDHSGHIKQTDVSQVNESMIVSIWQNYKLNAVDNPYGTCLSRTNGNCPYVTEPPCLTCNNGKPCKDLAIGLSELDKDKYRLHIKSTEKLIDKLKENNRHDMAEKNMTLLERYKAINQRISDDSVIYGRDSRINPLKEV</sequence>
<gene>
    <name evidence="7" type="ORF">JJQ58_04520</name>
</gene>
<dbReference type="Pfam" id="PF00589">
    <property type="entry name" value="Phage_integrase"/>
    <property type="match status" value="1"/>
</dbReference>
<dbReference type="EMBL" id="JAGXBM010000004">
    <property type="protein sequence ID" value="MBS3696748.1"/>
    <property type="molecule type" value="Genomic_DNA"/>
</dbReference>
<keyword evidence="4" id="KW-0175">Coiled coil</keyword>
<dbReference type="InterPro" id="IPR002104">
    <property type="entry name" value="Integrase_catalytic"/>
</dbReference>
<proteinExistence type="predicted"/>
<keyword evidence="8" id="KW-1185">Reference proteome</keyword>
<feature type="domain" description="Core-binding (CB)" evidence="6">
    <location>
        <begin position="233"/>
        <end position="325"/>
    </location>
</feature>
<dbReference type="InterPro" id="IPR050090">
    <property type="entry name" value="Tyrosine_recombinase_XerCD"/>
</dbReference>
<protein>
    <submittedName>
        <fullName evidence="7">Tyrosine-type recombinase/integrase</fullName>
    </submittedName>
</protein>
<feature type="domain" description="Tyr recombinase" evidence="5">
    <location>
        <begin position="356"/>
        <end position="551"/>
    </location>
</feature>
<name>A0ABS5MLF6_9STAP</name>
<dbReference type="Gene3D" id="1.10.443.10">
    <property type="entry name" value="Intergrase catalytic core"/>
    <property type="match status" value="1"/>
</dbReference>
<accession>A0ABS5MLF6</accession>
<reference evidence="7 8" key="1">
    <citation type="submission" date="2021-05" db="EMBL/GenBank/DDBJ databases">
        <title>Staphylococcus fleurettii isolated from lake water in First Nation community in Manitoba, Canada.</title>
        <authorList>
            <person name="Bashar S."/>
            <person name="Murdock A."/>
            <person name="Patidar R."/>
            <person name="Golding G."/>
            <person name="Farenhorst A."/>
            <person name="Kumar A."/>
        </authorList>
    </citation>
    <scope>NUCLEOTIDE SEQUENCE [LARGE SCALE GENOMIC DNA]</scope>
    <source>
        <strain evidence="7 8">SF002</strain>
    </source>
</reference>
<dbReference type="PANTHER" id="PTHR30349">
    <property type="entry name" value="PHAGE INTEGRASE-RELATED"/>
    <property type="match status" value="1"/>
</dbReference>
<dbReference type="PROSITE" id="PS51898">
    <property type="entry name" value="TYR_RECOMBINASE"/>
    <property type="match status" value="1"/>
</dbReference>
<evidence type="ECO:0000259" key="6">
    <source>
        <dbReference type="PROSITE" id="PS51900"/>
    </source>
</evidence>
<evidence type="ECO:0000256" key="4">
    <source>
        <dbReference type="SAM" id="Coils"/>
    </source>
</evidence>